<feature type="domain" description="HTH merR-type" evidence="6">
    <location>
        <begin position="1"/>
        <end position="72"/>
    </location>
</feature>
<dbReference type="SUPFAM" id="SSF46955">
    <property type="entry name" value="Putative DNA-binding domain"/>
    <property type="match status" value="1"/>
</dbReference>
<dbReference type="PANTHER" id="PTHR30204:SF69">
    <property type="entry name" value="MERR-FAMILY TRANSCRIPTIONAL REGULATOR"/>
    <property type="match status" value="1"/>
</dbReference>
<dbReference type="Gene3D" id="1.10.1660.10">
    <property type="match status" value="1"/>
</dbReference>
<dbReference type="EMBL" id="JACIHM010000001">
    <property type="protein sequence ID" value="MBB4445289.1"/>
    <property type="molecule type" value="Genomic_DNA"/>
</dbReference>
<keyword evidence="3 7" id="KW-0238">DNA-binding</keyword>
<dbReference type="RefSeq" id="WP_183821254.1">
    <property type="nucleotide sequence ID" value="NZ_JACIGW010000001.1"/>
</dbReference>
<evidence type="ECO:0000313" key="9">
    <source>
        <dbReference type="EMBL" id="MBB4445289.1"/>
    </source>
</evidence>
<dbReference type="GO" id="GO:0003700">
    <property type="term" value="F:DNA-binding transcription factor activity"/>
    <property type="evidence" value="ECO:0007669"/>
    <property type="project" value="InterPro"/>
</dbReference>
<evidence type="ECO:0000313" key="7">
    <source>
        <dbReference type="EMBL" id="MBB4347005.1"/>
    </source>
</evidence>
<keyword evidence="1" id="KW-0678">Repressor</keyword>
<dbReference type="PANTHER" id="PTHR30204">
    <property type="entry name" value="REDOX-CYCLING DRUG-SENSING TRANSCRIPTIONAL ACTIVATOR SOXR"/>
    <property type="match status" value="1"/>
</dbReference>
<dbReference type="Proteomes" id="UP000524535">
    <property type="component" value="Unassembled WGS sequence"/>
</dbReference>
<name>A0A7W6S4L0_9HYPH</name>
<keyword evidence="5" id="KW-0175">Coiled coil</keyword>
<evidence type="ECO:0000256" key="1">
    <source>
        <dbReference type="ARBA" id="ARBA00022491"/>
    </source>
</evidence>
<accession>A0A7W6S4L0</accession>
<proteinExistence type="predicted"/>
<dbReference type="Proteomes" id="UP000576087">
    <property type="component" value="Unassembled WGS sequence"/>
</dbReference>
<protein>
    <submittedName>
        <fullName evidence="7">DNA-binding transcriptional MerR regulator</fullName>
    </submittedName>
</protein>
<evidence type="ECO:0000256" key="4">
    <source>
        <dbReference type="ARBA" id="ARBA00023163"/>
    </source>
</evidence>
<dbReference type="InterPro" id="IPR009061">
    <property type="entry name" value="DNA-bd_dom_put_sf"/>
</dbReference>
<evidence type="ECO:0000313" key="12">
    <source>
        <dbReference type="Proteomes" id="UP000576087"/>
    </source>
</evidence>
<evidence type="ECO:0000313" key="10">
    <source>
        <dbReference type="Proteomes" id="UP000520770"/>
    </source>
</evidence>
<dbReference type="SMART" id="SM00422">
    <property type="entry name" value="HTH_MERR"/>
    <property type="match status" value="1"/>
</dbReference>
<evidence type="ECO:0000259" key="6">
    <source>
        <dbReference type="PROSITE" id="PS50937"/>
    </source>
</evidence>
<dbReference type="InterPro" id="IPR000551">
    <property type="entry name" value="MerR-type_HTH_dom"/>
</dbReference>
<dbReference type="CDD" id="cd00592">
    <property type="entry name" value="HTH_MerR-like"/>
    <property type="match status" value="1"/>
</dbReference>
<dbReference type="EMBL" id="JACIGY010000001">
    <property type="protein sequence ID" value="MBB4410601.1"/>
    <property type="molecule type" value="Genomic_DNA"/>
</dbReference>
<dbReference type="Proteomes" id="UP000520770">
    <property type="component" value="Unassembled WGS sequence"/>
</dbReference>
<dbReference type="AlphaFoldDB" id="A0A7W6S4L0"/>
<dbReference type="Pfam" id="PF13411">
    <property type="entry name" value="MerR_1"/>
    <property type="match status" value="1"/>
</dbReference>
<evidence type="ECO:0000256" key="2">
    <source>
        <dbReference type="ARBA" id="ARBA00023015"/>
    </source>
</evidence>
<organism evidence="7 10">
    <name type="scientific">Aliirhizobium cellulosilyticum</name>
    <dbReference type="NCBI Taxonomy" id="393664"/>
    <lineage>
        <taxon>Bacteria</taxon>
        <taxon>Pseudomonadati</taxon>
        <taxon>Pseudomonadota</taxon>
        <taxon>Alphaproteobacteria</taxon>
        <taxon>Hyphomicrobiales</taxon>
        <taxon>Rhizobiaceae</taxon>
        <taxon>Aliirhizobium</taxon>
    </lineage>
</organism>
<dbReference type="PROSITE" id="PS50937">
    <property type="entry name" value="HTH_MERR_2"/>
    <property type="match status" value="1"/>
</dbReference>
<sequence length="131" mass="14839">MLISEFARAADLPVDTIRFYITKGLLKPERSAKGGSNPYQVFRTEDVTAARMIRLQQTLGYSLSEILELNEEYRAGEHSPERTIEVLQLQIARLEERKAALDAALSFLRGKVDWIKAGKPQGAPRLEDYQC</sequence>
<dbReference type="GO" id="GO:0003677">
    <property type="term" value="F:DNA binding"/>
    <property type="evidence" value="ECO:0007669"/>
    <property type="project" value="UniProtKB-KW"/>
</dbReference>
<reference evidence="10 11" key="1">
    <citation type="submission" date="2020-08" db="EMBL/GenBank/DDBJ databases">
        <title>Genomic Encyclopedia of Type Strains, Phase IV (KMG-V): Genome sequencing to study the core and pangenomes of soil and plant-associated prokaryotes.</title>
        <authorList>
            <person name="Whitman W."/>
        </authorList>
    </citation>
    <scope>NUCLEOTIDE SEQUENCE [LARGE SCALE GENOMIC DNA]</scope>
    <source>
        <strain evidence="8 11">SEMIA 444</strain>
        <strain evidence="7 10">SEMIA 448</strain>
        <strain evidence="9 12">SEMIA 452</strain>
    </source>
</reference>
<keyword evidence="11" id="KW-1185">Reference proteome</keyword>
<evidence type="ECO:0000256" key="5">
    <source>
        <dbReference type="SAM" id="Coils"/>
    </source>
</evidence>
<keyword evidence="4" id="KW-0804">Transcription</keyword>
<dbReference type="InterPro" id="IPR047057">
    <property type="entry name" value="MerR_fam"/>
</dbReference>
<gene>
    <name evidence="8" type="ORF">GGE31_001072</name>
    <name evidence="7" type="ORF">GGE33_000713</name>
    <name evidence="9" type="ORF">GGE35_001071</name>
</gene>
<evidence type="ECO:0000313" key="11">
    <source>
        <dbReference type="Proteomes" id="UP000524535"/>
    </source>
</evidence>
<keyword evidence="2" id="KW-0805">Transcription regulation</keyword>
<feature type="coiled-coil region" evidence="5">
    <location>
        <begin position="84"/>
        <end position="111"/>
    </location>
</feature>
<dbReference type="EMBL" id="JACIGW010000001">
    <property type="protein sequence ID" value="MBB4347005.1"/>
    <property type="molecule type" value="Genomic_DNA"/>
</dbReference>
<comment type="caution">
    <text evidence="7">The sequence shown here is derived from an EMBL/GenBank/DDBJ whole genome shotgun (WGS) entry which is preliminary data.</text>
</comment>
<evidence type="ECO:0000256" key="3">
    <source>
        <dbReference type="ARBA" id="ARBA00023125"/>
    </source>
</evidence>
<evidence type="ECO:0000313" key="8">
    <source>
        <dbReference type="EMBL" id="MBB4410601.1"/>
    </source>
</evidence>